<evidence type="ECO:0000313" key="2">
    <source>
        <dbReference type="Proteomes" id="UP000030645"/>
    </source>
</evidence>
<evidence type="ECO:0000313" key="1">
    <source>
        <dbReference type="EMBL" id="EXC30838.1"/>
    </source>
</evidence>
<reference evidence="2" key="1">
    <citation type="submission" date="2013-01" db="EMBL/GenBank/DDBJ databases">
        <title>Draft Genome Sequence of a Mulberry Tree, Morus notabilis C.K. Schneid.</title>
        <authorList>
            <person name="He N."/>
            <person name="Zhao S."/>
        </authorList>
    </citation>
    <scope>NUCLEOTIDE SEQUENCE</scope>
</reference>
<accession>W9SFW2</accession>
<dbReference type="Proteomes" id="UP000030645">
    <property type="component" value="Unassembled WGS sequence"/>
</dbReference>
<keyword evidence="2" id="KW-1185">Reference proteome</keyword>
<protein>
    <submittedName>
        <fullName evidence="1">Uncharacterized protein</fullName>
    </submittedName>
</protein>
<name>W9SFW2_9ROSA</name>
<organism evidence="1 2">
    <name type="scientific">Morus notabilis</name>
    <dbReference type="NCBI Taxonomy" id="981085"/>
    <lineage>
        <taxon>Eukaryota</taxon>
        <taxon>Viridiplantae</taxon>
        <taxon>Streptophyta</taxon>
        <taxon>Embryophyta</taxon>
        <taxon>Tracheophyta</taxon>
        <taxon>Spermatophyta</taxon>
        <taxon>Magnoliopsida</taxon>
        <taxon>eudicotyledons</taxon>
        <taxon>Gunneridae</taxon>
        <taxon>Pentapetalae</taxon>
        <taxon>rosids</taxon>
        <taxon>fabids</taxon>
        <taxon>Rosales</taxon>
        <taxon>Moraceae</taxon>
        <taxon>Moreae</taxon>
        <taxon>Morus</taxon>
    </lineage>
</organism>
<dbReference type="EMBL" id="KE346217">
    <property type="protein sequence ID" value="EXC30838.1"/>
    <property type="molecule type" value="Genomic_DNA"/>
</dbReference>
<proteinExistence type="predicted"/>
<sequence length="66" mass="7319">MPLVRDRRTGGPFPQIRKGIFVHKKAATESEPAVSTINVTRHGVPKSDIPIRRPGFLESEFGVHLS</sequence>
<gene>
    <name evidence="1" type="ORF">L484_028017</name>
</gene>
<dbReference type="AlphaFoldDB" id="W9SFW2"/>